<accession>A0A1M6N3F0</accession>
<reference evidence="1 2" key="1">
    <citation type="submission" date="2016-11" db="EMBL/GenBank/DDBJ databases">
        <authorList>
            <person name="Jaros S."/>
            <person name="Januszkiewicz K."/>
            <person name="Wedrychowicz H."/>
        </authorList>
    </citation>
    <scope>NUCLEOTIDE SEQUENCE [LARGE SCALE GENOMIC DNA]</scope>
    <source>
        <strain evidence="1 2">CGMCC 4.5723</strain>
    </source>
</reference>
<dbReference type="EMBL" id="FQZK01000011">
    <property type="protein sequence ID" value="SHJ90220.1"/>
    <property type="molecule type" value="Genomic_DNA"/>
</dbReference>
<gene>
    <name evidence="1" type="ORF">SAMN05421803_11143</name>
</gene>
<protein>
    <submittedName>
        <fullName evidence="1">Uncharacterized protein</fullName>
    </submittedName>
</protein>
<evidence type="ECO:0000313" key="2">
    <source>
        <dbReference type="Proteomes" id="UP000184452"/>
    </source>
</evidence>
<name>A0A1M6N3F0_9ACTN</name>
<keyword evidence="2" id="KW-1185">Reference proteome</keyword>
<proteinExistence type="predicted"/>
<organism evidence="1 2">
    <name type="scientific">Nocardiopsis flavescens</name>
    <dbReference type="NCBI Taxonomy" id="758803"/>
    <lineage>
        <taxon>Bacteria</taxon>
        <taxon>Bacillati</taxon>
        <taxon>Actinomycetota</taxon>
        <taxon>Actinomycetes</taxon>
        <taxon>Streptosporangiales</taxon>
        <taxon>Nocardiopsidaceae</taxon>
        <taxon>Nocardiopsis</taxon>
    </lineage>
</organism>
<evidence type="ECO:0000313" key="1">
    <source>
        <dbReference type="EMBL" id="SHJ90220.1"/>
    </source>
</evidence>
<dbReference type="Proteomes" id="UP000184452">
    <property type="component" value="Unassembled WGS sequence"/>
</dbReference>
<dbReference type="AlphaFoldDB" id="A0A1M6N3F0"/>
<sequence>MKGNPVPIRPANLATMSATIAGAIAGLSSREDQAPPVQITFESGYRQTVEQGGCRALKTGQGGVTAISTEAKVKFALFSGTSCQGSRALASGHGSVSFGDPVLAGAIVIG</sequence>